<dbReference type="PANTHER" id="PTHR10887:SF341">
    <property type="entry name" value="NFX1-TYPE ZINC FINGER-CONTAINING PROTEIN 1"/>
    <property type="match status" value="1"/>
</dbReference>
<dbReference type="InterPro" id="IPR041679">
    <property type="entry name" value="DNA2/NAM7-like_C"/>
</dbReference>
<protein>
    <recommendedName>
        <fullName evidence="9">RZ-type domain-containing protein</fullName>
    </recommendedName>
</protein>
<comment type="subcellular location">
    <subcellularLocation>
        <location evidence="1">Cytoplasm</location>
    </subcellularLocation>
</comment>
<evidence type="ECO:0000256" key="5">
    <source>
        <dbReference type="ARBA" id="ARBA00022771"/>
    </source>
</evidence>
<dbReference type="Pfam" id="PF13087">
    <property type="entry name" value="AAA_12"/>
    <property type="match status" value="1"/>
</dbReference>
<dbReference type="Gene3D" id="3.40.50.300">
    <property type="entry name" value="P-loop containing nucleotide triphosphate hydrolases"/>
    <property type="match status" value="2"/>
</dbReference>
<dbReference type="GO" id="GO:0002376">
    <property type="term" value="P:immune system process"/>
    <property type="evidence" value="ECO:0007669"/>
    <property type="project" value="UniProtKB-KW"/>
</dbReference>
<feature type="region of interest" description="Disordered" evidence="8">
    <location>
        <begin position="21"/>
        <end position="48"/>
    </location>
</feature>
<dbReference type="SUPFAM" id="SSF52540">
    <property type="entry name" value="P-loop containing nucleoside triphosphate hydrolases"/>
    <property type="match status" value="1"/>
</dbReference>
<dbReference type="SMART" id="SM00438">
    <property type="entry name" value="ZnF_NFX"/>
    <property type="match status" value="2"/>
</dbReference>
<dbReference type="GO" id="GO:0005737">
    <property type="term" value="C:cytoplasm"/>
    <property type="evidence" value="ECO:0007669"/>
    <property type="project" value="UniProtKB-SubCell"/>
</dbReference>
<keyword evidence="3" id="KW-0479">Metal-binding</keyword>
<organism evidence="10">
    <name type="scientific">Aphanomyces astaci</name>
    <name type="common">Crayfish plague agent</name>
    <dbReference type="NCBI Taxonomy" id="112090"/>
    <lineage>
        <taxon>Eukaryota</taxon>
        <taxon>Sar</taxon>
        <taxon>Stramenopiles</taxon>
        <taxon>Oomycota</taxon>
        <taxon>Saprolegniomycetes</taxon>
        <taxon>Saprolegniales</taxon>
        <taxon>Verrucalvaceae</taxon>
        <taxon>Aphanomyces</taxon>
    </lineage>
</organism>
<dbReference type="Pfam" id="PF20173">
    <property type="entry name" value="ZnF_RZ-type"/>
    <property type="match status" value="1"/>
</dbReference>
<dbReference type="GO" id="GO:0008270">
    <property type="term" value="F:zinc ion binding"/>
    <property type="evidence" value="ECO:0007669"/>
    <property type="project" value="UniProtKB-KW"/>
</dbReference>
<dbReference type="GeneID" id="20807616"/>
<dbReference type="GO" id="GO:0004386">
    <property type="term" value="F:helicase activity"/>
    <property type="evidence" value="ECO:0007669"/>
    <property type="project" value="InterPro"/>
</dbReference>
<gene>
    <name evidence="10" type="ORF">H257_05620</name>
</gene>
<dbReference type="InterPro" id="IPR027417">
    <property type="entry name" value="P-loop_NTPase"/>
</dbReference>
<dbReference type="RefSeq" id="XP_009828855.1">
    <property type="nucleotide sequence ID" value="XM_009830553.1"/>
</dbReference>
<evidence type="ECO:0000256" key="3">
    <source>
        <dbReference type="ARBA" id="ARBA00022723"/>
    </source>
</evidence>
<proteinExistence type="predicted"/>
<dbReference type="InterPro" id="IPR047187">
    <property type="entry name" value="SF1_C_Upf1"/>
</dbReference>
<evidence type="ECO:0000256" key="2">
    <source>
        <dbReference type="ARBA" id="ARBA00022490"/>
    </source>
</evidence>
<name>W4GTB6_APHAT</name>
<keyword evidence="2" id="KW-0963">Cytoplasm</keyword>
<dbReference type="EMBL" id="KI913123">
    <property type="protein sequence ID" value="ETV82118.1"/>
    <property type="molecule type" value="Genomic_DNA"/>
</dbReference>
<dbReference type="PANTHER" id="PTHR10887">
    <property type="entry name" value="DNA2/NAM7 HELICASE FAMILY"/>
    <property type="match status" value="1"/>
</dbReference>
<dbReference type="GO" id="GO:0031048">
    <property type="term" value="P:regulatory ncRNA-mediated heterochromatin formation"/>
    <property type="evidence" value="ECO:0007669"/>
    <property type="project" value="TreeGrafter"/>
</dbReference>
<evidence type="ECO:0000256" key="8">
    <source>
        <dbReference type="SAM" id="MobiDB-lite"/>
    </source>
</evidence>
<dbReference type="PROSITE" id="PS51981">
    <property type="entry name" value="ZF_RZ"/>
    <property type="match status" value="1"/>
</dbReference>
<dbReference type="Pfam" id="PF13086">
    <property type="entry name" value="AAA_11"/>
    <property type="match status" value="1"/>
</dbReference>
<dbReference type="OrthoDB" id="2423195at2759"/>
<keyword evidence="7" id="KW-0391">Immunity</keyword>
<dbReference type="CDD" id="cd17936">
    <property type="entry name" value="EEXXEc_NFX1"/>
    <property type="match status" value="1"/>
</dbReference>
<evidence type="ECO:0000256" key="7">
    <source>
        <dbReference type="ARBA" id="ARBA00022859"/>
    </source>
</evidence>
<reference evidence="10" key="1">
    <citation type="submission" date="2013-12" db="EMBL/GenBank/DDBJ databases">
        <title>The Genome Sequence of Aphanomyces astaci APO3.</title>
        <authorList>
            <consortium name="The Broad Institute Genomics Platform"/>
            <person name="Russ C."/>
            <person name="Tyler B."/>
            <person name="van West P."/>
            <person name="Dieguez-Uribeondo J."/>
            <person name="Young S.K."/>
            <person name="Zeng Q."/>
            <person name="Gargeya S."/>
            <person name="Fitzgerald M."/>
            <person name="Abouelleil A."/>
            <person name="Alvarado L."/>
            <person name="Chapman S.B."/>
            <person name="Gainer-Dewar J."/>
            <person name="Goldberg J."/>
            <person name="Griggs A."/>
            <person name="Gujja S."/>
            <person name="Hansen M."/>
            <person name="Howarth C."/>
            <person name="Imamovic A."/>
            <person name="Ireland A."/>
            <person name="Larimer J."/>
            <person name="McCowan C."/>
            <person name="Murphy C."/>
            <person name="Pearson M."/>
            <person name="Poon T.W."/>
            <person name="Priest M."/>
            <person name="Roberts A."/>
            <person name="Saif S."/>
            <person name="Shea T."/>
            <person name="Sykes S."/>
            <person name="Wortman J."/>
            <person name="Nusbaum C."/>
            <person name="Birren B."/>
        </authorList>
    </citation>
    <scope>NUCLEOTIDE SEQUENCE [LARGE SCALE GENOMIC DNA]</scope>
    <source>
        <strain evidence="10">APO3</strain>
    </source>
</reference>
<dbReference type="InterPro" id="IPR045055">
    <property type="entry name" value="DNA2/NAM7-like"/>
</dbReference>
<evidence type="ECO:0000313" key="10">
    <source>
        <dbReference type="EMBL" id="ETV82118.1"/>
    </source>
</evidence>
<dbReference type="VEuPathDB" id="FungiDB:H257_05620"/>
<evidence type="ECO:0000259" key="9">
    <source>
        <dbReference type="PROSITE" id="PS51981"/>
    </source>
</evidence>
<feature type="domain" description="RZ-type" evidence="9">
    <location>
        <begin position="1756"/>
        <end position="1831"/>
    </location>
</feature>
<sequence length="1831" mass="202611">MLKTERAVGAHFKIAMGGGNHYGGNKGRGRGLSAAGPHRGGTGGRSSRPMDMSVDLDFALRRKEPFSRIHDMIAFMAALDNAPPAVINEFLMLFTREPHITDKLTCILELRFTPSTFQQVAKPLLALLASTTLVHSPHASDVRAVLRLVWSCPLFFKRTMDCLNDPQLLSDVKHDSAPHFAALLLLLVKKLPSVVPLDDMCYDLLGRFRDWGHQNLPTTSGVVAMLNEAMELCEEFVPSRAPHDKAPAAPNYFVDTTPRPVRRFVEDGDTAIGPRHDNDKPNVDDIQVLPTDDEMRCAEEPYLPLHPDSPSDAGAHVSFHFRAMREDALAQMRRGLQWWLHPSTDRFVPPPRHSDKPRLNVAVQVSLRQVHGSIHKGVLFQVRGPQPWPHETKANLTALWERDRRYAVGSLVCIATEVTMPPEPDAEPGRDAFPRRAPLACHSLVFGTVAVRDTALLVDPDGFCISIKLIRPTEVPRIMRAMSHGLNVLLEVQNSFFTGYEPILRSLQAHDVAPRLRECLYGTDPAATWTQRPAYLTRTHLQLQCLVHPDHQHDVNLRQVPAASKDGLAAQLRAVMDKLVLDASQIDAFAAAMTQQMCLIQGPPGTGKSYVGTRIVDGILAQTGVTVGPILVVCYTNHALDQFLEGLLDDHIVRPLDIVRVGSRSKSARLDECTLFHLRKMEHFAGPTRLESATHGKLVRTCREIEERTFSSFHQDTALAKFLQWLAQSKTESFEGICGPVDDEDGFRVQGGHKAQEKLFKKWEQGGKGWSSTMWKMNKPGRQALLRRWRHEFVETCSRRALQDFDVYQECVTKAAEIQTAQNLRLLGRAKIVGMTTTGCALNQELVRCLAPKVVLCEEAGEVLEAHLLSCLTAATEHVIQIGDHKQLRPLVSEFKLSIDANNGFNLDVSMFERLVQTDAPVVTLNTQRRMSRDVCDLIRWTIYPTLEDAPNVLQYPAVLRGFSHSLWFLDHSFQESDKDGSKTNADEASMVVELVQYALRQGFCDVAVLTPYLGQLVVLRNELNTKHVWTELGEKDEEDVLALDTRSVGDDTKQPYRMAMKSLKNCVKLATVDNFQGNEAELVIVSTVRSNARGSVGFLKILNRVNVMLSRAKHGMIVLGSASTIRANRNATMFNNVLDILESKQLIGPSIGLTCQNHSTATQVASAKDMRRLVPDGGCRLPCDARLPCGHVCAKCCHSDDRAHVTNQCREKCTKAVGKCGHLCRLQCFQACECRELLPSVDLSCGHIATNVPCIHRDTIQCKVKFTLVRPDCGHNVVVDCATAIAFRAATSRDQQLSAIGEPCTVTCGRTRPCSHTCTAPCHACVESQQDSGQHVGECTHPCNRMLICGHACAAYCHPANECPPCQLACSASCIHSKCALPCKEPCVSCAEPCMWTCSHRQERCPLPCGSPCIQLPCDVRCPNLLECGHQCPGLCGEPCNVPCRHCASADLKHQVVDLILQVTLEDHDPNDSPLVALPCGHSFTIETLDGYLELDKYYRKQDGVWTEVAPLSMQLVDGQTNKSCPQCRRPIDRVNRYGRILHFHEVYASERKYLHKTTELVLQSQQRRQEWTTQPNPAHAIMWLRQFTRQAMACSSPGEAMAVKERHCLEQVQQQQVNLNTYRNTMQSATELLLNVELLEVHLVCVAQALAGPNTINAVGLVKRAKAIEASSRALCAEVSSHRTEGQVLVLALKLRLLLVGSPGDQFADKPSIVDEMKSLVASASSSTPIEFIVQATKLVDAAKVQLDKLLTQAEKDEIYKVFAASSTHWNSGFGGHWYQCPNGHPYVITECGGAMQVSACPECGAAIGGSNHALLPTNQAATSFFTST</sequence>
<dbReference type="GO" id="GO:0031380">
    <property type="term" value="C:nuclear RNA-directed RNA polymerase complex"/>
    <property type="evidence" value="ECO:0007669"/>
    <property type="project" value="TreeGrafter"/>
</dbReference>
<keyword evidence="4" id="KW-0677">Repeat</keyword>
<dbReference type="InterPro" id="IPR046439">
    <property type="entry name" value="ZF_RZ_dom"/>
</dbReference>
<keyword evidence="5" id="KW-0863">Zinc-finger</keyword>
<evidence type="ECO:0000256" key="6">
    <source>
        <dbReference type="ARBA" id="ARBA00022833"/>
    </source>
</evidence>
<evidence type="ECO:0000256" key="4">
    <source>
        <dbReference type="ARBA" id="ARBA00022737"/>
    </source>
</evidence>
<dbReference type="CDD" id="cd06008">
    <property type="entry name" value="NF-X1-zinc-finger"/>
    <property type="match status" value="1"/>
</dbReference>
<accession>W4GTB6</accession>
<dbReference type="InterPro" id="IPR041677">
    <property type="entry name" value="DNA2/NAM7_AAA_11"/>
</dbReference>
<keyword evidence="6" id="KW-0862">Zinc</keyword>
<dbReference type="InterPro" id="IPR000967">
    <property type="entry name" value="Znf_NFX1"/>
</dbReference>
<evidence type="ECO:0000256" key="1">
    <source>
        <dbReference type="ARBA" id="ARBA00004496"/>
    </source>
</evidence>
<dbReference type="CDD" id="cd18808">
    <property type="entry name" value="SF1_C_Upf1"/>
    <property type="match status" value="1"/>
</dbReference>
<dbReference type="STRING" id="112090.W4GTB6"/>